<keyword evidence="8" id="KW-1185">Reference proteome</keyword>
<name>A0AA35TU81_GEOBA</name>
<evidence type="ECO:0000313" key="7">
    <source>
        <dbReference type="EMBL" id="CAI8054299.1"/>
    </source>
</evidence>
<dbReference type="EMBL" id="CASHTH010004166">
    <property type="protein sequence ID" value="CAI8054299.1"/>
    <property type="molecule type" value="Genomic_DNA"/>
</dbReference>
<dbReference type="InterPro" id="IPR007593">
    <property type="entry name" value="CD225/Dispanin_fam"/>
</dbReference>
<proteinExistence type="inferred from homology"/>
<dbReference type="Proteomes" id="UP001174909">
    <property type="component" value="Unassembled WGS sequence"/>
</dbReference>
<feature type="transmembrane region" description="Helical" evidence="6">
    <location>
        <begin position="97"/>
        <end position="119"/>
    </location>
</feature>
<comment type="caution">
    <text evidence="7">The sequence shown here is derived from an EMBL/GenBank/DDBJ whole genome shotgun (WGS) entry which is preliminary data.</text>
</comment>
<comment type="subcellular location">
    <subcellularLocation>
        <location evidence="1">Membrane</location>
    </subcellularLocation>
</comment>
<organism evidence="7 8">
    <name type="scientific">Geodia barretti</name>
    <name type="common">Barrett's horny sponge</name>
    <dbReference type="NCBI Taxonomy" id="519541"/>
    <lineage>
        <taxon>Eukaryota</taxon>
        <taxon>Metazoa</taxon>
        <taxon>Porifera</taxon>
        <taxon>Demospongiae</taxon>
        <taxon>Heteroscleromorpha</taxon>
        <taxon>Tetractinellida</taxon>
        <taxon>Astrophorina</taxon>
        <taxon>Geodiidae</taxon>
        <taxon>Geodia</taxon>
    </lineage>
</organism>
<reference evidence="7" key="1">
    <citation type="submission" date="2023-03" db="EMBL/GenBank/DDBJ databases">
        <authorList>
            <person name="Steffen K."/>
            <person name="Cardenas P."/>
        </authorList>
    </citation>
    <scope>NUCLEOTIDE SEQUENCE</scope>
</reference>
<keyword evidence="5 6" id="KW-0472">Membrane</keyword>
<accession>A0AA35TU81</accession>
<keyword evidence="3 6" id="KW-0812">Transmembrane</keyword>
<protein>
    <submittedName>
        <fullName evidence="7">Proline-rich transmembrane protein 1</fullName>
    </submittedName>
</protein>
<evidence type="ECO:0000256" key="3">
    <source>
        <dbReference type="ARBA" id="ARBA00022692"/>
    </source>
</evidence>
<evidence type="ECO:0000256" key="1">
    <source>
        <dbReference type="ARBA" id="ARBA00004370"/>
    </source>
</evidence>
<evidence type="ECO:0000256" key="5">
    <source>
        <dbReference type="ARBA" id="ARBA00023136"/>
    </source>
</evidence>
<evidence type="ECO:0000313" key="8">
    <source>
        <dbReference type="Proteomes" id="UP001174909"/>
    </source>
</evidence>
<dbReference type="GO" id="GO:0016020">
    <property type="term" value="C:membrane"/>
    <property type="evidence" value="ECO:0007669"/>
    <property type="project" value="UniProtKB-SubCell"/>
</dbReference>
<feature type="transmembrane region" description="Helical" evidence="6">
    <location>
        <begin position="259"/>
        <end position="281"/>
    </location>
</feature>
<dbReference type="PANTHER" id="PTHR14948">
    <property type="entry name" value="NG5"/>
    <property type="match status" value="1"/>
</dbReference>
<feature type="transmembrane region" description="Helical" evidence="6">
    <location>
        <begin position="211"/>
        <end position="232"/>
    </location>
</feature>
<dbReference type="InterPro" id="IPR051423">
    <property type="entry name" value="CD225/Dispanin"/>
</dbReference>
<feature type="transmembrane region" description="Helical" evidence="6">
    <location>
        <begin position="45"/>
        <end position="65"/>
    </location>
</feature>
<gene>
    <name evidence="7" type="ORF">GBAR_LOCUS29653</name>
</gene>
<evidence type="ECO:0000256" key="2">
    <source>
        <dbReference type="ARBA" id="ARBA00006843"/>
    </source>
</evidence>
<keyword evidence="4 6" id="KW-1133">Transmembrane helix</keyword>
<sequence>MSSKEKETKFLLRDGEASPPAYPDEATVKHRKPRYLVGYPPGDQLYMSVFTIFCCFMPFGIIALIKSIEARTAYTLGRHEEAAIATRSARTFNRWSIIVNVILLIVGVAIWFGVIFYAINAMNAMNAEKTVDSVPLHHPLMVPPEQQPPAYELPAYSEVKPVGIPVQLQLDGQTVAATLIQEPQGKHLVFIGDGGMGGSAQSARPPPPNDYLCLALLGLLCCCFPLGIVALFRSLEVHRLYRLGNYSGAQNASKKAQSWGMAAVIFGLCVFVLPVIMRLYFNSQHHVNIHYDNHHYYDY</sequence>
<comment type="similarity">
    <text evidence="2">Belongs to the CD225/Dispanin family.</text>
</comment>
<evidence type="ECO:0000256" key="6">
    <source>
        <dbReference type="SAM" id="Phobius"/>
    </source>
</evidence>
<dbReference type="AlphaFoldDB" id="A0AA35TU81"/>
<evidence type="ECO:0000256" key="4">
    <source>
        <dbReference type="ARBA" id="ARBA00022989"/>
    </source>
</evidence>
<dbReference type="Pfam" id="PF04505">
    <property type="entry name" value="CD225"/>
    <property type="match status" value="2"/>
</dbReference>
<dbReference type="PANTHER" id="PTHR14948:SF25">
    <property type="entry name" value="DUF4190 DOMAIN-CONTAINING PROTEIN"/>
    <property type="match status" value="1"/>
</dbReference>